<comment type="caution">
    <text evidence="4">The sequence shown here is derived from an EMBL/GenBank/DDBJ whole genome shotgun (WGS) entry which is preliminary data.</text>
</comment>
<reference evidence="4 5" key="1">
    <citation type="journal article" date="2018" name="Nat. Ecol. Evol.">
        <title>Genomic signatures of mitonuclear coevolution across populations of Tigriopus californicus.</title>
        <authorList>
            <person name="Barreto F.S."/>
            <person name="Watson E.T."/>
            <person name="Lima T.G."/>
            <person name="Willett C.S."/>
            <person name="Edmands S."/>
            <person name="Li W."/>
            <person name="Burton R.S."/>
        </authorList>
    </citation>
    <scope>NUCLEOTIDE SEQUENCE [LARGE SCALE GENOMIC DNA]</scope>
    <source>
        <strain evidence="4 5">San Diego</strain>
    </source>
</reference>
<evidence type="ECO:0000259" key="3">
    <source>
        <dbReference type="PROSITE" id="PS51782"/>
    </source>
</evidence>
<keyword evidence="5" id="KW-1185">Reference proteome</keyword>
<dbReference type="PANTHER" id="PTHR20932">
    <property type="entry name" value="LYSM AND PUTATIVE PEPTIDOGLYCAN-BINDING DOMAIN-CONTAINING PROTEIN"/>
    <property type="match status" value="1"/>
</dbReference>
<name>A0A553PNC0_TIGCA</name>
<evidence type="ECO:0000256" key="2">
    <source>
        <dbReference type="SAM" id="Phobius"/>
    </source>
</evidence>
<dbReference type="EMBL" id="VCGU01000002">
    <property type="protein sequence ID" value="TRY79173.1"/>
    <property type="molecule type" value="Genomic_DNA"/>
</dbReference>
<gene>
    <name evidence="4" type="ORF">TCAL_16102</name>
</gene>
<keyword evidence="2" id="KW-0472">Membrane</keyword>
<dbReference type="PROSITE" id="PS51782">
    <property type="entry name" value="LYSM"/>
    <property type="match status" value="1"/>
</dbReference>
<evidence type="ECO:0000256" key="1">
    <source>
        <dbReference type="SAM" id="MobiDB-lite"/>
    </source>
</evidence>
<dbReference type="SUPFAM" id="SSF54106">
    <property type="entry name" value="LysM domain"/>
    <property type="match status" value="1"/>
</dbReference>
<feature type="domain" description="LysM" evidence="3">
    <location>
        <begin position="61"/>
        <end position="105"/>
    </location>
</feature>
<keyword evidence="2" id="KW-1133">Transmembrane helix</keyword>
<feature type="region of interest" description="Disordered" evidence="1">
    <location>
        <begin position="15"/>
        <end position="60"/>
    </location>
</feature>
<sequence length="304" mass="33008">MASLWSTSSSSSLIRRSESGRPCWPTAAVHDWPDPTGPDPGADHKLKRELAPGGAEPESTLSLPIQAGETLHTISLKYNIPVAELKRVNNLFQDNEFFALQSLKLPLKSAHSVRTELMPTGAIPTASTASPTSHVPGWLVDHWSSPTGGSLASPGLSSPVLSDESEWDGPLIAVGVHGAGGASGRAWSESRPAQKAKRFLRAKDKDLAQLKAQHERLHRPDATWPLPSDSELDDLALDRTDTPSAYYHSVPRSVCWVGLSLIVVAVIVILYFARYEFNLIQHELPSEESLRHLQAEDIKSQASA</sequence>
<evidence type="ECO:0000313" key="5">
    <source>
        <dbReference type="Proteomes" id="UP000318571"/>
    </source>
</evidence>
<proteinExistence type="predicted"/>
<dbReference type="Gene3D" id="3.10.350.10">
    <property type="entry name" value="LysM domain"/>
    <property type="match status" value="1"/>
</dbReference>
<protein>
    <recommendedName>
        <fullName evidence="3">LysM domain-containing protein</fullName>
    </recommendedName>
</protein>
<dbReference type="InterPro" id="IPR036779">
    <property type="entry name" value="LysM_dom_sf"/>
</dbReference>
<organism evidence="4 5">
    <name type="scientific">Tigriopus californicus</name>
    <name type="common">Marine copepod</name>
    <dbReference type="NCBI Taxonomy" id="6832"/>
    <lineage>
        <taxon>Eukaryota</taxon>
        <taxon>Metazoa</taxon>
        <taxon>Ecdysozoa</taxon>
        <taxon>Arthropoda</taxon>
        <taxon>Crustacea</taxon>
        <taxon>Multicrustacea</taxon>
        <taxon>Hexanauplia</taxon>
        <taxon>Copepoda</taxon>
        <taxon>Harpacticoida</taxon>
        <taxon>Harpacticidae</taxon>
        <taxon>Tigriopus</taxon>
    </lineage>
</organism>
<dbReference type="Pfam" id="PF01476">
    <property type="entry name" value="LysM"/>
    <property type="match status" value="1"/>
</dbReference>
<feature type="compositionally biased region" description="Basic and acidic residues" evidence="1">
    <location>
        <begin position="41"/>
        <end position="50"/>
    </location>
</feature>
<dbReference type="CDD" id="cd00118">
    <property type="entry name" value="LysM"/>
    <property type="match status" value="1"/>
</dbReference>
<dbReference type="InterPro" id="IPR018392">
    <property type="entry name" value="LysM"/>
</dbReference>
<evidence type="ECO:0000313" key="4">
    <source>
        <dbReference type="EMBL" id="TRY79173.1"/>
    </source>
</evidence>
<accession>A0A553PNC0</accession>
<dbReference type="SMART" id="SM00257">
    <property type="entry name" value="LysM"/>
    <property type="match status" value="1"/>
</dbReference>
<feature type="transmembrane region" description="Helical" evidence="2">
    <location>
        <begin position="256"/>
        <end position="273"/>
    </location>
</feature>
<dbReference type="AlphaFoldDB" id="A0A553PNC0"/>
<dbReference type="InterPro" id="IPR045030">
    <property type="entry name" value="LYSM1-4"/>
</dbReference>
<dbReference type="PANTHER" id="PTHR20932:SF8">
    <property type="entry name" value="LD22649P"/>
    <property type="match status" value="1"/>
</dbReference>
<dbReference type="Proteomes" id="UP000318571">
    <property type="component" value="Chromosome 6"/>
</dbReference>
<keyword evidence="2" id="KW-0812">Transmembrane</keyword>